<dbReference type="GO" id="GO:0031491">
    <property type="term" value="F:nucleosome binding"/>
    <property type="evidence" value="ECO:0007669"/>
    <property type="project" value="TreeGrafter"/>
</dbReference>
<gene>
    <name evidence="5" type="ORF">DSTB1V02_LOCUS9610</name>
</gene>
<dbReference type="GO" id="GO:0005634">
    <property type="term" value="C:nucleus"/>
    <property type="evidence" value="ECO:0007669"/>
    <property type="project" value="UniProtKB-SubCell"/>
</dbReference>
<protein>
    <recommendedName>
        <fullName evidence="7">Calcineurin-binding protein cabin-1</fullName>
    </recommendedName>
</protein>
<dbReference type="PANTHER" id="PTHR15502:SF7">
    <property type="entry name" value="CALCINEURIN-BINDING PROTEIN CABIN-1"/>
    <property type="match status" value="1"/>
</dbReference>
<feature type="region of interest" description="Disordered" evidence="4">
    <location>
        <begin position="294"/>
        <end position="330"/>
    </location>
</feature>
<sequence>MAPGRLVALNDTDSSEYDSDPDRPKFLTKEAQENGAFKRYNDALSLSREKKYEEAKRILIDVLKTPCLAEIKAVSLKDAHGSINPLHVLKYSCYKNLGLACSNQGDVEDAIEYTLKALELDGTDVTVWYKLGQMGLQAEDYGLASKAFQNGLEVNQNHWPCLDKLVTIQYALSDTLGCLDLIAYGLSRDPYFLKGLAIRDTIFQEAPPLKDLQTQMWKDLGVWTPYPEEEGQKFVKEAKDMLENVRKKAQVTDPPPLPLDVSIRNLSWFELGQKLLSLYSQQDQGNQMPAIKWNSPLSVEDEAMEVDEEDKKKEAEEDQEKKRPPKRKRELEQLQEWSFVKRRSNRMRMTMTSAHSRLLASQESNYAALLLKYLPLSLTQSLDKKQCERSETALHDTSLLASSADSSVINSEDSKMQGEACMEDSTVGAEVTEAQKGFSRRAIIDFMVAACAEANGNPKLAELFFQYCIHVSQLAGKWPKDLVRVFLQCYTLARRHRVPEVNGADRFHGNNEVLRSLEREAWLVLTHAELLVDSLLSKKEEHQSWARDNQGRLMDIDSYEFGDEMGIMILSMDPQEILRDACDSFGIRYTNLKAQLAMHRGSKYEALCTLRQIEDVLSENPTQVISLPNCTSFSCISMGMIRELVEELERYNNLTEIVILYEGARYGDVVELLTDPSGKRLDPLVFEHVSNDKSSEVPLPSKAHMLRILVECLGKLKAWAQLLELSHSLLSEGLKVWNGNGNGNGEGEVEVAAVAVSVCGRERDEWTEFLIFLINALATAIRECPNILDTLEKGVVGELSQNLVRLILVNLEHPEGVTHPPINSVKPWLILTNIIANEVKSEVNEKEIPLHLLLLCDAHECLSMRGWCTINNGELLLELINQLQSSSLLMSESQLRTAIEQCFYCLYSHPSKKSKVRQLVDHGCSGIALTWERAIPLYNYFRPQQLPEFDSYRVASISSDLEALYKRIASLVPRDIDPNQYLDGLLEFISGEKNELPEVPVQESNSPIIWDLYYLLGDYYLKNKEWQKAIKYYQLDICVNQFRVDSWAGLSLARTGWLETKLNSCQPIKVDGGIFEKTAMALKCFQQTVELEPSLAKMWIEYGSLAYMMHSFASKQLKQDEVVESLGLEAYQRLEEQRDDLLKRAYSCFEKARTLTEKGEAETEEGGWDESWLHFFMMSKMKAKMNPDNVSETVGLLCKAERCLWDVNAEYPQRIYYPSPQFLSLEALEVFYRIHSTILKALMGHEAGHTLDKDTLKYLNHVLKLESRGCFVAGSEKGKNGEGRAIASEILADLIDGLGKPSATFNPQGEEKQLGELKEKEEPIELPRMIHDCLAGLKMCITRFPHHYKSLYRMAYFYAHSQVYKMYMFETERKHMSKHAYDLSLQLLRNRWKEASTFTSKKAAVIDICRTHQKIMRNLGYREDILNLLTEAYINFVGKSLEKEKMESQREEALKFATQHISLGSKALKAIPNPSVKPDGTSPKRGRPRGSTKRGGIVKRPVPLDIAMPKQGDPKIQLTRIDPSLIYGLEVRASSPSSQPPPKQVKRMLPEVGGEKLHVQSLPQPPPAHATSQRPVGMPPKMIGYDHEFAKRGKPSTSLIFPRRPNLSITPVVDLRKPPAKVFKPSISVVPLPSPSISVAVRKDHDQSKGQRKNVPEMLASRQGLQCIPADLQHALQGS</sequence>
<evidence type="ECO:0000256" key="4">
    <source>
        <dbReference type="SAM" id="MobiDB-lite"/>
    </source>
</evidence>
<dbReference type="EMBL" id="LR902023">
    <property type="protein sequence ID" value="CAD7249823.1"/>
    <property type="molecule type" value="Genomic_DNA"/>
</dbReference>
<evidence type="ECO:0000313" key="5">
    <source>
        <dbReference type="EMBL" id="CAD7249823.1"/>
    </source>
</evidence>
<accession>A0A7R9A9B4</accession>
<evidence type="ECO:0000256" key="1">
    <source>
        <dbReference type="ARBA" id="ARBA00004123"/>
    </source>
</evidence>
<dbReference type="InterPro" id="IPR011990">
    <property type="entry name" value="TPR-like_helical_dom_sf"/>
</dbReference>
<evidence type="ECO:0000256" key="3">
    <source>
        <dbReference type="PROSITE-ProRule" id="PRU00339"/>
    </source>
</evidence>
<dbReference type="PROSITE" id="PS50005">
    <property type="entry name" value="TPR"/>
    <property type="match status" value="2"/>
</dbReference>
<dbReference type="EMBL" id="CAJPEV010002506">
    <property type="protein sequence ID" value="CAG0897136.1"/>
    <property type="molecule type" value="Genomic_DNA"/>
</dbReference>
<evidence type="ECO:0000256" key="2">
    <source>
        <dbReference type="ARBA" id="ARBA00023242"/>
    </source>
</evidence>
<evidence type="ECO:0008006" key="7">
    <source>
        <dbReference type="Google" id="ProtNLM"/>
    </source>
</evidence>
<feature type="region of interest" description="Disordered" evidence="4">
    <location>
        <begin position="1467"/>
        <end position="1498"/>
    </location>
</feature>
<dbReference type="GO" id="GO:0006325">
    <property type="term" value="P:chromatin organization"/>
    <property type="evidence" value="ECO:0007669"/>
    <property type="project" value="InterPro"/>
</dbReference>
<organism evidence="5">
    <name type="scientific">Darwinula stevensoni</name>
    <dbReference type="NCBI Taxonomy" id="69355"/>
    <lineage>
        <taxon>Eukaryota</taxon>
        <taxon>Metazoa</taxon>
        <taxon>Ecdysozoa</taxon>
        <taxon>Arthropoda</taxon>
        <taxon>Crustacea</taxon>
        <taxon>Oligostraca</taxon>
        <taxon>Ostracoda</taxon>
        <taxon>Podocopa</taxon>
        <taxon>Podocopida</taxon>
        <taxon>Darwinulocopina</taxon>
        <taxon>Darwinuloidea</taxon>
        <taxon>Darwinulidae</taxon>
        <taxon>Darwinula</taxon>
    </lineage>
</organism>
<dbReference type="Gene3D" id="1.25.40.10">
    <property type="entry name" value="Tetratricopeptide repeat domain"/>
    <property type="match status" value="2"/>
</dbReference>
<proteinExistence type="predicted"/>
<feature type="compositionally biased region" description="Basic and acidic residues" evidence="4">
    <location>
        <begin position="309"/>
        <end position="322"/>
    </location>
</feature>
<feature type="repeat" description="TPR" evidence="3">
    <location>
        <begin position="125"/>
        <end position="158"/>
    </location>
</feature>
<keyword evidence="2" id="KW-0539">Nucleus</keyword>
<dbReference type="SUPFAM" id="SSF48452">
    <property type="entry name" value="TPR-like"/>
    <property type="match status" value="2"/>
</dbReference>
<feature type="compositionally biased region" description="Acidic residues" evidence="4">
    <location>
        <begin position="299"/>
        <end position="308"/>
    </location>
</feature>
<dbReference type="InterPro" id="IPR033053">
    <property type="entry name" value="Hir3/CABIN1"/>
</dbReference>
<feature type="region of interest" description="Disordered" evidence="4">
    <location>
        <begin position="1559"/>
        <end position="1579"/>
    </location>
</feature>
<feature type="repeat" description="TPR" evidence="3">
    <location>
        <begin position="91"/>
        <end position="124"/>
    </location>
</feature>
<dbReference type="Pfam" id="PF13181">
    <property type="entry name" value="TPR_8"/>
    <property type="match status" value="1"/>
</dbReference>
<name>A0A7R9A9B4_9CRUS</name>
<feature type="region of interest" description="Disordered" evidence="4">
    <location>
        <begin position="1"/>
        <end position="26"/>
    </location>
</feature>
<dbReference type="OrthoDB" id="6376137at2759"/>
<evidence type="ECO:0000313" key="6">
    <source>
        <dbReference type="Proteomes" id="UP000677054"/>
    </source>
</evidence>
<dbReference type="Proteomes" id="UP000677054">
    <property type="component" value="Unassembled WGS sequence"/>
</dbReference>
<comment type="subcellular location">
    <subcellularLocation>
        <location evidence="1">Nucleus</location>
    </subcellularLocation>
</comment>
<reference evidence="5" key="1">
    <citation type="submission" date="2020-11" db="EMBL/GenBank/DDBJ databases">
        <authorList>
            <person name="Tran Van P."/>
        </authorList>
    </citation>
    <scope>NUCLEOTIDE SEQUENCE</scope>
</reference>
<dbReference type="PANTHER" id="PTHR15502">
    <property type="entry name" value="CALCINEURIN-BINDING PROTEIN CABIN 1-RELATED"/>
    <property type="match status" value="1"/>
</dbReference>
<keyword evidence="6" id="KW-1185">Reference proteome</keyword>
<keyword evidence="3" id="KW-0802">TPR repeat</keyword>
<dbReference type="InterPro" id="IPR019734">
    <property type="entry name" value="TPR_rpt"/>
</dbReference>
<dbReference type="SMART" id="SM00028">
    <property type="entry name" value="TPR"/>
    <property type="match status" value="3"/>
</dbReference>